<gene>
    <name evidence="1" type="ORF">Tci_607368</name>
</gene>
<sequence length="144" mass="17017">MRLKEEKMLQIAEVNKRKHHEFMNSTHVKNILAKLTPSERNDVHYVTGKTKPKESWVKIKKYRQNVNDPSLAELLKKVKPWVELKCKFPWSDDYTVDRNFLLILLCLDPGRKGWLSEELLLQNSMPLFYANGDKYATPWSDVDQ</sequence>
<feature type="non-terminal residue" evidence="1">
    <location>
        <position position="144"/>
    </location>
</feature>
<keyword evidence="1" id="KW-0032">Aminotransferase</keyword>
<dbReference type="EMBL" id="BKCJ010409657">
    <property type="protein sequence ID" value="GFA35396.1"/>
    <property type="molecule type" value="Genomic_DNA"/>
</dbReference>
<organism evidence="1">
    <name type="scientific">Tanacetum cinerariifolium</name>
    <name type="common">Dalmatian daisy</name>
    <name type="synonym">Chrysanthemum cinerariifolium</name>
    <dbReference type="NCBI Taxonomy" id="118510"/>
    <lineage>
        <taxon>Eukaryota</taxon>
        <taxon>Viridiplantae</taxon>
        <taxon>Streptophyta</taxon>
        <taxon>Embryophyta</taxon>
        <taxon>Tracheophyta</taxon>
        <taxon>Spermatophyta</taxon>
        <taxon>Magnoliopsida</taxon>
        <taxon>eudicotyledons</taxon>
        <taxon>Gunneridae</taxon>
        <taxon>Pentapetalae</taxon>
        <taxon>asterids</taxon>
        <taxon>campanulids</taxon>
        <taxon>Asterales</taxon>
        <taxon>Asteraceae</taxon>
        <taxon>Asteroideae</taxon>
        <taxon>Anthemideae</taxon>
        <taxon>Anthemidinae</taxon>
        <taxon>Tanacetum</taxon>
    </lineage>
</organism>
<keyword evidence="1" id="KW-0808">Transferase</keyword>
<reference evidence="1" key="1">
    <citation type="journal article" date="2019" name="Sci. Rep.">
        <title>Draft genome of Tanacetum cinerariifolium, the natural source of mosquito coil.</title>
        <authorList>
            <person name="Yamashiro T."/>
            <person name="Shiraishi A."/>
            <person name="Satake H."/>
            <person name="Nakayama K."/>
        </authorList>
    </citation>
    <scope>NUCLEOTIDE SEQUENCE</scope>
</reference>
<proteinExistence type="predicted"/>
<name>A0A699JGP1_TANCI</name>
<accession>A0A699JGP1</accession>
<dbReference type="AlphaFoldDB" id="A0A699JGP1"/>
<dbReference type="GO" id="GO:0008483">
    <property type="term" value="F:transaminase activity"/>
    <property type="evidence" value="ECO:0007669"/>
    <property type="project" value="UniProtKB-KW"/>
</dbReference>
<comment type="caution">
    <text evidence="1">The sequence shown here is derived from an EMBL/GenBank/DDBJ whole genome shotgun (WGS) entry which is preliminary data.</text>
</comment>
<evidence type="ECO:0000313" key="1">
    <source>
        <dbReference type="EMBL" id="GFA35396.1"/>
    </source>
</evidence>
<protein>
    <submittedName>
        <fullName evidence="1">Phospholipase-like, aminotransferase-like mobile domain protein</fullName>
    </submittedName>
</protein>